<feature type="compositionally biased region" description="Polar residues" evidence="1">
    <location>
        <begin position="314"/>
        <end position="327"/>
    </location>
</feature>
<feature type="compositionally biased region" description="Basic and acidic residues" evidence="1">
    <location>
        <begin position="215"/>
        <end position="225"/>
    </location>
</feature>
<feature type="compositionally biased region" description="Polar residues" evidence="1">
    <location>
        <begin position="230"/>
        <end position="241"/>
    </location>
</feature>
<feature type="compositionally biased region" description="Basic and acidic residues" evidence="1">
    <location>
        <begin position="243"/>
        <end position="276"/>
    </location>
</feature>
<organism evidence="2 3">
    <name type="scientific">Rotaria magnacalcarata</name>
    <dbReference type="NCBI Taxonomy" id="392030"/>
    <lineage>
        <taxon>Eukaryota</taxon>
        <taxon>Metazoa</taxon>
        <taxon>Spiralia</taxon>
        <taxon>Gnathifera</taxon>
        <taxon>Rotifera</taxon>
        <taxon>Eurotatoria</taxon>
        <taxon>Bdelloidea</taxon>
        <taxon>Philodinida</taxon>
        <taxon>Philodinidae</taxon>
        <taxon>Rotaria</taxon>
    </lineage>
</organism>
<comment type="caution">
    <text evidence="2">The sequence shown here is derived from an EMBL/GenBank/DDBJ whole genome shotgun (WGS) entry which is preliminary data.</text>
</comment>
<dbReference type="Pfam" id="PF00612">
    <property type="entry name" value="IQ"/>
    <property type="match status" value="3"/>
</dbReference>
<feature type="compositionally biased region" description="Basic and acidic residues" evidence="1">
    <location>
        <begin position="170"/>
        <end position="182"/>
    </location>
</feature>
<feature type="compositionally biased region" description="Acidic residues" evidence="1">
    <location>
        <begin position="122"/>
        <end position="147"/>
    </location>
</feature>
<dbReference type="PROSITE" id="PS50096">
    <property type="entry name" value="IQ"/>
    <property type="match status" value="3"/>
</dbReference>
<dbReference type="PANTHER" id="PTHR10699:SF11">
    <property type="entry name" value="IGLOO, ISOFORM A"/>
    <property type="match status" value="1"/>
</dbReference>
<evidence type="ECO:0000313" key="2">
    <source>
        <dbReference type="EMBL" id="CAF1306643.1"/>
    </source>
</evidence>
<feature type="compositionally biased region" description="Basic and acidic residues" evidence="1">
    <location>
        <begin position="57"/>
        <end position="76"/>
    </location>
</feature>
<dbReference type="AlphaFoldDB" id="A0A815E4J0"/>
<dbReference type="PANTHER" id="PTHR10699">
    <property type="entry name" value="NEUROMODULIN"/>
    <property type="match status" value="1"/>
</dbReference>
<dbReference type="InterPro" id="IPR000048">
    <property type="entry name" value="IQ_motif_EF-hand-BS"/>
</dbReference>
<evidence type="ECO:0000256" key="1">
    <source>
        <dbReference type="SAM" id="MobiDB-lite"/>
    </source>
</evidence>
<proteinExistence type="predicted"/>
<reference evidence="2" key="1">
    <citation type="submission" date="2021-02" db="EMBL/GenBank/DDBJ databases">
        <authorList>
            <person name="Nowell W R."/>
        </authorList>
    </citation>
    <scope>NUCLEOTIDE SEQUENCE</scope>
</reference>
<protein>
    <submittedName>
        <fullName evidence="2">Uncharacterized protein</fullName>
    </submittedName>
</protein>
<dbReference type="CDD" id="cd23767">
    <property type="entry name" value="IQCD"/>
    <property type="match status" value="3"/>
</dbReference>
<dbReference type="SMART" id="SM00015">
    <property type="entry name" value="IQ"/>
    <property type="match status" value="3"/>
</dbReference>
<feature type="compositionally biased region" description="Basic and acidic residues" evidence="1">
    <location>
        <begin position="194"/>
        <end position="206"/>
    </location>
</feature>
<accession>A0A815E4J0</accession>
<gene>
    <name evidence="2" type="ORF">CJN711_LOCUS17214</name>
</gene>
<feature type="region of interest" description="Disordered" evidence="1">
    <location>
        <begin position="120"/>
        <end position="359"/>
    </location>
</feature>
<evidence type="ECO:0000313" key="3">
    <source>
        <dbReference type="Proteomes" id="UP000663855"/>
    </source>
</evidence>
<feature type="region of interest" description="Disordered" evidence="1">
    <location>
        <begin position="50"/>
        <end position="107"/>
    </location>
</feature>
<dbReference type="Gene3D" id="1.20.5.190">
    <property type="match status" value="3"/>
</dbReference>
<sequence>MYHLEQGQLYLPDKQSSLEDRYYNNHSFQEEYRVNDPNINGAATKIQANFRGHQTRRSVEHMQDGNKEMIDADRQELGIGREQTETPNDNEYLTDRKSSPLLNNHMGQQAYSNNTHQIQATAEDDDEEREDSPVDEPEEQYQEEDSEIEKQKQEIAARAIQFPNQVGYRGSKDRQNSHREQESPGSKFESTQLSDRRTHQEFENERTPTPPSTRFSEKIDSDRQDLGGNLTANDQLETGENNDTDRPRLEREPTQLSEDFERHTQVPRDSDFERELQPNFNNQDDDMDHSNLDKAATRIQASYRGYKTRKELSSIGTHEQHPSSTSPRTHDEYDNTQNKILSPSAEYHREVDGEDDDNAAATKIQAAYRGYRVRKDLEK</sequence>
<dbReference type="Proteomes" id="UP000663855">
    <property type="component" value="Unassembled WGS sequence"/>
</dbReference>
<dbReference type="GO" id="GO:0005516">
    <property type="term" value="F:calmodulin binding"/>
    <property type="evidence" value="ECO:0007669"/>
    <property type="project" value="TreeGrafter"/>
</dbReference>
<dbReference type="EMBL" id="CAJNOV010008025">
    <property type="protein sequence ID" value="CAF1306643.1"/>
    <property type="molecule type" value="Genomic_DNA"/>
</dbReference>
<name>A0A815E4J0_9BILA</name>